<dbReference type="Proteomes" id="UP000278627">
    <property type="component" value="Unassembled WGS sequence"/>
</dbReference>
<gene>
    <name evidence="1" type="ORF">BPAG_LOCUS5045</name>
</gene>
<proteinExistence type="predicted"/>
<dbReference type="AlphaFoldDB" id="A0A0N4TA42"/>
<dbReference type="WBParaSite" id="BPAG_0000507901-mRNA-1">
    <property type="protein sequence ID" value="BPAG_0000507901-mRNA-1"/>
    <property type="gene ID" value="BPAG_0000507901"/>
</dbReference>
<reference evidence="1 2" key="2">
    <citation type="submission" date="2018-11" db="EMBL/GenBank/DDBJ databases">
        <authorList>
            <consortium name="Pathogen Informatics"/>
        </authorList>
    </citation>
    <scope>NUCLEOTIDE SEQUENCE [LARGE SCALE GENOMIC DNA]</scope>
</reference>
<organism evidence="3">
    <name type="scientific">Brugia pahangi</name>
    <name type="common">Filarial nematode worm</name>
    <dbReference type="NCBI Taxonomy" id="6280"/>
    <lineage>
        <taxon>Eukaryota</taxon>
        <taxon>Metazoa</taxon>
        <taxon>Ecdysozoa</taxon>
        <taxon>Nematoda</taxon>
        <taxon>Chromadorea</taxon>
        <taxon>Rhabditida</taxon>
        <taxon>Spirurina</taxon>
        <taxon>Spiruromorpha</taxon>
        <taxon>Filarioidea</taxon>
        <taxon>Onchocercidae</taxon>
        <taxon>Brugia</taxon>
    </lineage>
</organism>
<protein>
    <submittedName>
        <fullName evidence="3">Kinesin motor domain-containing protein</fullName>
    </submittedName>
</protein>
<sequence length="87" mass="9639">MLVARAERAVSSTETDFMRCLCLCRNICFDITDSKRSTGELNNYNEKIVFTFINTVAKRSNVSRLCGDSLTKVNTSNCSAAVMISSD</sequence>
<evidence type="ECO:0000313" key="1">
    <source>
        <dbReference type="EMBL" id="VDN86231.1"/>
    </source>
</evidence>
<dbReference type="EMBL" id="UZAD01003100">
    <property type="protein sequence ID" value="VDN86231.1"/>
    <property type="molecule type" value="Genomic_DNA"/>
</dbReference>
<accession>A0A0N4TA42</accession>
<evidence type="ECO:0000313" key="2">
    <source>
        <dbReference type="Proteomes" id="UP000278627"/>
    </source>
</evidence>
<name>A0A0N4TA42_BRUPA</name>
<reference evidence="3" key="1">
    <citation type="submission" date="2017-02" db="UniProtKB">
        <authorList>
            <consortium name="WormBaseParasite"/>
        </authorList>
    </citation>
    <scope>IDENTIFICATION</scope>
</reference>
<keyword evidence="2" id="KW-1185">Reference proteome</keyword>
<evidence type="ECO:0000313" key="3">
    <source>
        <dbReference type="WBParaSite" id="BPAG_0000507901-mRNA-1"/>
    </source>
</evidence>